<sequence>MNYDKTVALSVSGIPHPHWLSALASYGITRWHDRRSAEPLIYLGYPLIHSNAHHNWFQSHLIAKISRACDIHNQRNFSIRGRATVLSTLILSTLRHVLRVTWVSQATLGNIRRISRKFLMFHVFPPIASDILQLPLQQGGISALDLAILFFLYKEL</sequence>
<protein>
    <submittedName>
        <fullName evidence="1">Uncharacterized protein</fullName>
    </submittedName>
</protein>
<gene>
    <name evidence="1" type="ORF">G6F50_005814</name>
</gene>
<evidence type="ECO:0000313" key="2">
    <source>
        <dbReference type="Proteomes" id="UP000740926"/>
    </source>
</evidence>
<evidence type="ECO:0000313" key="1">
    <source>
        <dbReference type="EMBL" id="KAG1570071.1"/>
    </source>
</evidence>
<organism evidence="1 2">
    <name type="scientific">Rhizopus delemar</name>
    <dbReference type="NCBI Taxonomy" id="936053"/>
    <lineage>
        <taxon>Eukaryota</taxon>
        <taxon>Fungi</taxon>
        <taxon>Fungi incertae sedis</taxon>
        <taxon>Mucoromycota</taxon>
        <taxon>Mucoromycotina</taxon>
        <taxon>Mucoromycetes</taxon>
        <taxon>Mucorales</taxon>
        <taxon>Mucorineae</taxon>
        <taxon>Rhizopodaceae</taxon>
        <taxon>Rhizopus</taxon>
    </lineage>
</organism>
<reference evidence="1 2" key="1">
    <citation type="journal article" date="2020" name="Microb. Genom.">
        <title>Genetic diversity of clinical and environmental Mucorales isolates obtained from an investigation of mucormycosis cases among solid organ transplant recipients.</title>
        <authorList>
            <person name="Nguyen M.H."/>
            <person name="Kaul D."/>
            <person name="Muto C."/>
            <person name="Cheng S.J."/>
            <person name="Richter R.A."/>
            <person name="Bruno V.M."/>
            <person name="Liu G."/>
            <person name="Beyhan S."/>
            <person name="Sundermann A.J."/>
            <person name="Mounaud S."/>
            <person name="Pasculle A.W."/>
            <person name="Nierman W.C."/>
            <person name="Driscoll E."/>
            <person name="Cumbie R."/>
            <person name="Clancy C.J."/>
            <person name="Dupont C.L."/>
        </authorList>
    </citation>
    <scope>NUCLEOTIDE SEQUENCE [LARGE SCALE GENOMIC DNA]</scope>
    <source>
        <strain evidence="1 2">GL24</strain>
    </source>
</reference>
<dbReference type="EMBL" id="JAANIU010000802">
    <property type="protein sequence ID" value="KAG1570071.1"/>
    <property type="molecule type" value="Genomic_DNA"/>
</dbReference>
<comment type="caution">
    <text evidence="1">The sequence shown here is derived from an EMBL/GenBank/DDBJ whole genome shotgun (WGS) entry which is preliminary data.</text>
</comment>
<dbReference type="Proteomes" id="UP000740926">
    <property type="component" value="Unassembled WGS sequence"/>
</dbReference>
<dbReference type="AlphaFoldDB" id="A0A9P6Z3L3"/>
<name>A0A9P6Z3L3_9FUNG</name>
<proteinExistence type="predicted"/>
<accession>A0A9P6Z3L3</accession>
<keyword evidence="2" id="KW-1185">Reference proteome</keyword>